<comment type="caution">
    <text evidence="2">The sequence shown here is derived from an EMBL/GenBank/DDBJ whole genome shotgun (WGS) entry which is preliminary data.</text>
</comment>
<feature type="region of interest" description="Disordered" evidence="1">
    <location>
        <begin position="338"/>
        <end position="370"/>
    </location>
</feature>
<reference evidence="2" key="1">
    <citation type="submission" date="2021-02" db="EMBL/GenBank/DDBJ databases">
        <title>Psilocybe cubensis genome.</title>
        <authorList>
            <person name="Mckernan K.J."/>
            <person name="Crawford S."/>
            <person name="Trippe A."/>
            <person name="Kane L.T."/>
            <person name="Mclaughlin S."/>
        </authorList>
    </citation>
    <scope>NUCLEOTIDE SEQUENCE [LARGE SCALE GENOMIC DNA]</scope>
    <source>
        <strain evidence="2">MGC-MH-2018</strain>
    </source>
</reference>
<dbReference type="InterPro" id="IPR036322">
    <property type="entry name" value="WD40_repeat_dom_sf"/>
</dbReference>
<gene>
    <name evidence="2" type="ORF">JR316_006432</name>
</gene>
<proteinExistence type="predicted"/>
<dbReference type="AlphaFoldDB" id="A0A8H8CJK2"/>
<protein>
    <submittedName>
        <fullName evidence="2">Uncharacterized protein</fullName>
    </submittedName>
</protein>
<feature type="compositionally biased region" description="Basic and acidic residues" evidence="1">
    <location>
        <begin position="387"/>
        <end position="396"/>
    </location>
</feature>
<dbReference type="EMBL" id="JAFIQS010000006">
    <property type="protein sequence ID" value="KAG5167841.1"/>
    <property type="molecule type" value="Genomic_DNA"/>
</dbReference>
<evidence type="ECO:0000256" key="1">
    <source>
        <dbReference type="SAM" id="MobiDB-lite"/>
    </source>
</evidence>
<evidence type="ECO:0000313" key="2">
    <source>
        <dbReference type="EMBL" id="KAG5167841.1"/>
    </source>
</evidence>
<sequence>MSLSELEKAAFAPTRILQHLWNHQNTSNGLELQPYYTRRISGNEDGYKFRSVFIVPGGRFCVTVVSTAIHIWDLSSSSMSEKPQRVKTWYIEESDLLTVSLNPDSDGIRIAVENEGANTARHISVFEYHPSSGRSNEWIWNHFHETENVVVDLITMSCNYLLIATSAHVCVWDFVNDKEAMWTYDRLGIKSRTLSNVMLDTEENVVILFTFNRVICWKILPLGMKEAGISSVCHHDKMELVFDINFEKPRFPGRTPLATDFKRVADWYKITPSSRIFDIRLNFRSRSDTRKWIWTGYQVVDTPVPGPQSETNSSGTHTNLQSIYKVVRLEHWSTHTESQGVLSSIEHIDDDDDSDGDDNDNEGEGDSVHQYGSYVDVTRFGLEGDEERYNSGDDGNRPTILDGGEEYDDAIENDDEVQPDTENDDRYYSSGSEDFFFEFGEGSNEYRKCDDYLVKFCYSRTHLKIRTMRLPTTSDPSVSREKKLDSWVSIRLTPFSECQSIWAGQCNWLAGSDSISFDPVSGRLAFVDSKDNVLHIWDFLPA</sequence>
<name>A0A8H8CJK2_PSICU</name>
<accession>A0A8H8CJK2</accession>
<organism evidence="2">
    <name type="scientific">Psilocybe cubensis</name>
    <name type="common">Psychedelic mushroom</name>
    <name type="synonym">Stropharia cubensis</name>
    <dbReference type="NCBI Taxonomy" id="181762"/>
    <lineage>
        <taxon>Eukaryota</taxon>
        <taxon>Fungi</taxon>
        <taxon>Dikarya</taxon>
        <taxon>Basidiomycota</taxon>
        <taxon>Agaricomycotina</taxon>
        <taxon>Agaricomycetes</taxon>
        <taxon>Agaricomycetidae</taxon>
        <taxon>Agaricales</taxon>
        <taxon>Agaricineae</taxon>
        <taxon>Strophariaceae</taxon>
        <taxon>Psilocybe</taxon>
    </lineage>
</organism>
<feature type="compositionally biased region" description="Acidic residues" evidence="1">
    <location>
        <begin position="348"/>
        <end position="365"/>
    </location>
</feature>
<dbReference type="SUPFAM" id="SSF50978">
    <property type="entry name" value="WD40 repeat-like"/>
    <property type="match status" value="1"/>
</dbReference>
<feature type="region of interest" description="Disordered" evidence="1">
    <location>
        <begin position="385"/>
        <end position="406"/>
    </location>
</feature>